<evidence type="ECO:0000256" key="2">
    <source>
        <dbReference type="SAM" id="MobiDB-lite"/>
    </source>
</evidence>
<feature type="region of interest" description="Disordered" evidence="2">
    <location>
        <begin position="40"/>
        <end position="168"/>
    </location>
</feature>
<dbReference type="Gene3D" id="3.40.50.720">
    <property type="entry name" value="NAD(P)-binding Rossmann-like Domain"/>
    <property type="match status" value="1"/>
</dbReference>
<dbReference type="PANTHER" id="PTHR12286:SF5">
    <property type="entry name" value="SACCHAROPINE DEHYDROGENASE-LIKE OXIDOREDUCTASE"/>
    <property type="match status" value="1"/>
</dbReference>
<dbReference type="OrthoDB" id="10268090at2759"/>
<organism evidence="4 5">
    <name type="scientific">Chlorella sorokiniana</name>
    <name type="common">Freshwater green alga</name>
    <dbReference type="NCBI Taxonomy" id="3076"/>
    <lineage>
        <taxon>Eukaryota</taxon>
        <taxon>Viridiplantae</taxon>
        <taxon>Chlorophyta</taxon>
        <taxon>core chlorophytes</taxon>
        <taxon>Trebouxiophyceae</taxon>
        <taxon>Chlorellales</taxon>
        <taxon>Chlorellaceae</taxon>
        <taxon>Chlorella clade</taxon>
        <taxon>Chlorella</taxon>
    </lineage>
</organism>
<comment type="caution">
    <text evidence="4">The sequence shown here is derived from an EMBL/GenBank/DDBJ whole genome shotgun (WGS) entry which is preliminary data.</text>
</comment>
<feature type="compositionally biased region" description="Acidic residues" evidence="2">
    <location>
        <begin position="150"/>
        <end position="168"/>
    </location>
</feature>
<reference evidence="4 5" key="1">
    <citation type="journal article" date="2018" name="Plant J.">
        <title>Genome sequences of Chlorella sorokiniana UTEX 1602 and Micractinium conductrix SAG 241.80: implications to maltose excretion by a green alga.</title>
        <authorList>
            <person name="Arriola M.B."/>
            <person name="Velmurugan N."/>
            <person name="Zhang Y."/>
            <person name="Plunkett M.H."/>
            <person name="Hondzo H."/>
            <person name="Barney B.M."/>
        </authorList>
    </citation>
    <scope>NUCLEOTIDE SEQUENCE [LARGE SCALE GENOMIC DNA]</scope>
    <source>
        <strain evidence="5">UTEX 1602</strain>
    </source>
</reference>
<evidence type="ECO:0000313" key="5">
    <source>
        <dbReference type="Proteomes" id="UP000239899"/>
    </source>
</evidence>
<dbReference type="PANTHER" id="PTHR12286">
    <property type="entry name" value="SACCHAROPINE DEHYDROGENASE-LIKE OXIDOREDUCTASE"/>
    <property type="match status" value="1"/>
</dbReference>
<comment type="similarity">
    <text evidence="1">Belongs to the saccharopine dehydrogenase family.</text>
</comment>
<gene>
    <name evidence="4" type="ORF">C2E21_3304</name>
</gene>
<dbReference type="InterPro" id="IPR036291">
    <property type="entry name" value="NAD(P)-bd_dom_sf"/>
</dbReference>
<dbReference type="Pfam" id="PF03435">
    <property type="entry name" value="Sacchrp_dh_NADP"/>
    <property type="match status" value="1"/>
</dbReference>
<evidence type="ECO:0000259" key="3">
    <source>
        <dbReference type="Pfam" id="PF03435"/>
    </source>
</evidence>
<feature type="domain" description="Saccharopine dehydrogenase NADP binding" evidence="3">
    <location>
        <begin position="525"/>
        <end position="654"/>
    </location>
</feature>
<dbReference type="GO" id="GO:0005811">
    <property type="term" value="C:lipid droplet"/>
    <property type="evidence" value="ECO:0007669"/>
    <property type="project" value="TreeGrafter"/>
</dbReference>
<dbReference type="Proteomes" id="UP000239899">
    <property type="component" value="Unassembled WGS sequence"/>
</dbReference>
<dbReference type="EMBL" id="LHPG02000006">
    <property type="protein sequence ID" value="PRW57655.1"/>
    <property type="molecule type" value="Genomic_DNA"/>
</dbReference>
<sequence>MSARKRQRRVVVSDSEEEPGDVADGALATAPFPLGRLHRAGEGTAAAEDDVIDLCDEPAPGSAARVPPPPGELVTPQPARQPEAPTTLRRGGLRDRAPSSRKAPQRAALAQIQRKRAGAAALEDSSEDEGGLSGSGSGRGAEESGAGEGSENEEPSCGSSDDDGFIVSDKDEEGADAARQLLRGMIGGRAMDESLRLQLYAQLRLLRLLGVLPHAGSLSDEVKAVIAAALSIERNLSQFAAQSQNLEHWRKADSGLQARFEEYEALETEEGGYRWGKHCSFCRHDRHRQIGMLTLCFLGRRQPVALLEPILAQRGLLPGSGPAAADEHGTPDQPAVGHDGNKSEGGSGASSASSSSSSEDDEPLSAGYARRQALRRQQERQAQRAQRAQRRQQQYVYRSLHRYPARLDAMLLVCTRRYLATTPNRKSDKSFANSCIVNELKSLQYARCTELSPEEELWGVGSGAELAGFTAGAGQRRQRRLDAAAAAAGGDAAAAAEELWRSRTLVSCVPGEAAVLPLQADWFDVVVWGATGFTGSFVAEHLARDYQTSVKWALAGRSLEKLQALRSQLARQYGEAVERVPLLVGDLQDEASLDAIASQTRVLLSTAGPFALYGEPVAAAAVRCGCHYVDITGETAYVRRLIAKHHDQAAAKKLRIVPCCGFDSAPFDLGALLVADHLKKRYGRRPARILSAMLGTKGGVSGGTVASMMVIAEEAARNPDPAVQNVFSLVPPQAAGSVPDWLEPSGEFWGVQPCPELGAGYHLAPFVMQFCNCSVVHRSNHLLRYDGSAPGGPAKLVYSEAVAAPSWFGAKLVQAATSAMSGALRRTWLHPLLKRLLPKQGQGPSREDMLGGFFKMKVLAWAAEEEPGKTGGSGGSKAAEPLVVQAEVGDPHRDAGYWGTSRMALEAALCLALQQKELDASRDVQQGGVLTPASAMGMLLIERLRAAGMTFKVLEGAGSTAAGS</sequence>
<dbReference type="AlphaFoldDB" id="A0A2P6TUA0"/>
<feature type="region of interest" description="Disordered" evidence="2">
    <location>
        <begin position="1"/>
        <end position="27"/>
    </location>
</feature>
<dbReference type="SUPFAM" id="SSF51735">
    <property type="entry name" value="NAD(P)-binding Rossmann-fold domains"/>
    <property type="match status" value="1"/>
</dbReference>
<keyword evidence="5" id="KW-1185">Reference proteome</keyword>
<dbReference type="InterPro" id="IPR005097">
    <property type="entry name" value="Sacchrp_dh_NADP-bd"/>
</dbReference>
<feature type="compositionally biased region" description="Low complexity" evidence="2">
    <location>
        <begin position="383"/>
        <end position="393"/>
    </location>
</feature>
<dbReference type="GO" id="GO:0005739">
    <property type="term" value="C:mitochondrion"/>
    <property type="evidence" value="ECO:0007669"/>
    <property type="project" value="TreeGrafter"/>
</dbReference>
<evidence type="ECO:0000256" key="1">
    <source>
        <dbReference type="ARBA" id="ARBA00038048"/>
    </source>
</evidence>
<dbReference type="InterPro" id="IPR051276">
    <property type="entry name" value="Saccharopine_DH-like_oxidrdct"/>
</dbReference>
<dbReference type="GO" id="GO:0005886">
    <property type="term" value="C:plasma membrane"/>
    <property type="evidence" value="ECO:0007669"/>
    <property type="project" value="TreeGrafter"/>
</dbReference>
<name>A0A2P6TUA0_CHLSO</name>
<evidence type="ECO:0000313" key="4">
    <source>
        <dbReference type="EMBL" id="PRW57655.1"/>
    </source>
</evidence>
<feature type="compositionally biased region" description="Acidic residues" evidence="2">
    <location>
        <begin position="47"/>
        <end position="56"/>
    </location>
</feature>
<accession>A0A2P6TUA0</accession>
<dbReference type="GO" id="GO:0009247">
    <property type="term" value="P:glycolipid biosynthetic process"/>
    <property type="evidence" value="ECO:0007669"/>
    <property type="project" value="TreeGrafter"/>
</dbReference>
<feature type="region of interest" description="Disordered" evidence="2">
    <location>
        <begin position="318"/>
        <end position="393"/>
    </location>
</feature>
<protein>
    <submittedName>
        <fullName evidence="4">Saccharopine dehydrogenase</fullName>
    </submittedName>
</protein>
<proteinExistence type="inferred from homology"/>